<evidence type="ECO:0000313" key="4">
    <source>
        <dbReference type="Proteomes" id="UP000602381"/>
    </source>
</evidence>
<gene>
    <name evidence="3" type="ORF">GCM10007972_14130</name>
</gene>
<dbReference type="Gene3D" id="2.30.270.10">
    <property type="entry name" value="duf1285 protein"/>
    <property type="match status" value="1"/>
</dbReference>
<dbReference type="PIRSF" id="PIRSF029557">
    <property type="entry name" value="UCP029557"/>
    <property type="match status" value="1"/>
</dbReference>
<keyword evidence="4" id="KW-1185">Reference proteome</keyword>
<organism evidence="3 4">
    <name type="scientific">Iodidimonas muriae</name>
    <dbReference type="NCBI Taxonomy" id="261467"/>
    <lineage>
        <taxon>Bacteria</taxon>
        <taxon>Pseudomonadati</taxon>
        <taxon>Pseudomonadota</taxon>
        <taxon>Alphaproteobacteria</taxon>
        <taxon>Iodidimonadales</taxon>
        <taxon>Iodidimonadaceae</taxon>
        <taxon>Iodidimonas</taxon>
    </lineage>
</organism>
<sequence>MVGIYSKAVTKADLAAGKRLNALFAQLSKQKYPPVHLWNPELCGDIDMRIARDGTWYYMGTPINRPEMVRLFSGVLRHDDDGYYLVTPVEKLKIIVDDAPFLATSMEVEGKGEDQVLSFKTHVGDLVVADEDHPIWLDQDKHGDPLPHLLVRDRLEALIARPVYYELAELAQPMMIDGAEKVGVWSCGAFFPLGDLVED</sequence>
<dbReference type="Proteomes" id="UP000602381">
    <property type="component" value="Unassembled WGS sequence"/>
</dbReference>
<proteinExistence type="predicted"/>
<evidence type="ECO:0000259" key="1">
    <source>
        <dbReference type="Pfam" id="PF06938"/>
    </source>
</evidence>
<feature type="domain" description="DUF1285" evidence="1">
    <location>
        <begin position="33"/>
        <end position="99"/>
    </location>
</feature>
<reference evidence="4" key="1">
    <citation type="journal article" date="2019" name="Int. J. Syst. Evol. Microbiol.">
        <title>The Global Catalogue of Microorganisms (GCM) 10K type strain sequencing project: providing services to taxonomists for standard genome sequencing and annotation.</title>
        <authorList>
            <consortium name="The Broad Institute Genomics Platform"/>
            <consortium name="The Broad Institute Genome Sequencing Center for Infectious Disease"/>
            <person name="Wu L."/>
            <person name="Ma J."/>
        </authorList>
    </citation>
    <scope>NUCLEOTIDE SEQUENCE [LARGE SCALE GENOMIC DNA]</scope>
    <source>
        <strain evidence="4">JCM 17843</strain>
    </source>
</reference>
<evidence type="ECO:0000259" key="2">
    <source>
        <dbReference type="Pfam" id="PF21028"/>
    </source>
</evidence>
<dbReference type="Pfam" id="PF06938">
    <property type="entry name" value="DUF1285_N"/>
    <property type="match status" value="1"/>
</dbReference>
<dbReference type="RefSeq" id="WP_188873694.1">
    <property type="nucleotide sequence ID" value="NZ_BMOV01000004.1"/>
</dbReference>
<feature type="domain" description="DUF1285" evidence="2">
    <location>
        <begin position="100"/>
        <end position="193"/>
    </location>
</feature>
<comment type="caution">
    <text evidence="3">The sequence shown here is derived from an EMBL/GenBank/DDBJ whole genome shotgun (WGS) entry which is preliminary data.</text>
</comment>
<protein>
    <recommendedName>
        <fullName evidence="5">DUF1285 domain-containing protein</fullName>
    </recommendedName>
</protein>
<evidence type="ECO:0000313" key="3">
    <source>
        <dbReference type="EMBL" id="GGO10882.1"/>
    </source>
</evidence>
<dbReference type="Gene3D" id="3.10.540.10">
    <property type="entry name" value="duf1285 like domain"/>
    <property type="match status" value="1"/>
</dbReference>
<dbReference type="Pfam" id="PF21028">
    <property type="entry name" value="DUF1285_C"/>
    <property type="match status" value="1"/>
</dbReference>
<evidence type="ECO:0008006" key="5">
    <source>
        <dbReference type="Google" id="ProtNLM"/>
    </source>
</evidence>
<dbReference type="EMBL" id="BMOV01000004">
    <property type="protein sequence ID" value="GGO10882.1"/>
    <property type="molecule type" value="Genomic_DNA"/>
</dbReference>
<dbReference type="InterPro" id="IPR010707">
    <property type="entry name" value="DUF1285"/>
</dbReference>
<dbReference type="InterPro" id="IPR048342">
    <property type="entry name" value="DUF1285_C"/>
</dbReference>
<accession>A0ABQ2LET1</accession>
<dbReference type="InterPro" id="IPR023361">
    <property type="entry name" value="DUF1285_beta_roll_sf"/>
</dbReference>
<name>A0ABQ2LET1_9PROT</name>
<dbReference type="InterPro" id="IPR048341">
    <property type="entry name" value="DUF1285_N"/>
</dbReference>